<gene>
    <name evidence="7" type="ORF">PENSUB_10993</name>
</gene>
<keyword evidence="5 7" id="KW-0503">Monooxygenase</keyword>
<evidence type="ECO:0000313" key="7">
    <source>
        <dbReference type="EMBL" id="OKO95972.1"/>
    </source>
</evidence>
<comment type="caution">
    <text evidence="7">The sequence shown here is derived from an EMBL/GenBank/DDBJ whole genome shotgun (WGS) entry which is preliminary data.</text>
</comment>
<dbReference type="PRINTS" id="PR00420">
    <property type="entry name" value="RNGMNOXGNASE"/>
</dbReference>
<dbReference type="InterPro" id="IPR050493">
    <property type="entry name" value="FAD-dep_Monooxygenase_BioMet"/>
</dbReference>
<evidence type="ECO:0000259" key="6">
    <source>
        <dbReference type="Pfam" id="PF01494"/>
    </source>
</evidence>
<reference evidence="7 8" key="1">
    <citation type="submission" date="2016-10" db="EMBL/GenBank/DDBJ databases">
        <title>Genome sequence of the ascomycete fungus Penicillium subrubescens.</title>
        <authorList>
            <person name="De Vries R.P."/>
            <person name="Peng M."/>
            <person name="Dilokpimol A."/>
            <person name="Hilden K."/>
            <person name="Makela M.R."/>
            <person name="Grigoriev I."/>
            <person name="Riley R."/>
            <person name="Granchi Z."/>
        </authorList>
    </citation>
    <scope>NUCLEOTIDE SEQUENCE [LARGE SCALE GENOMIC DNA]</scope>
    <source>
        <strain evidence="7 8">CBS 132785</strain>
    </source>
</reference>
<dbReference type="Proteomes" id="UP000186955">
    <property type="component" value="Unassembled WGS sequence"/>
</dbReference>
<dbReference type="STRING" id="1316194.A0A1Q5T6W8"/>
<organism evidence="7 8">
    <name type="scientific">Penicillium subrubescens</name>
    <dbReference type="NCBI Taxonomy" id="1316194"/>
    <lineage>
        <taxon>Eukaryota</taxon>
        <taxon>Fungi</taxon>
        <taxon>Dikarya</taxon>
        <taxon>Ascomycota</taxon>
        <taxon>Pezizomycotina</taxon>
        <taxon>Eurotiomycetes</taxon>
        <taxon>Eurotiomycetidae</taxon>
        <taxon>Eurotiales</taxon>
        <taxon>Aspergillaceae</taxon>
        <taxon>Penicillium</taxon>
    </lineage>
</organism>
<dbReference type="PANTHER" id="PTHR13789:SF306">
    <property type="entry name" value="HYDROXYLASE, PUTATIVE-RELATED"/>
    <property type="match status" value="1"/>
</dbReference>
<feature type="domain" description="FAD-binding" evidence="6">
    <location>
        <begin position="46"/>
        <end position="395"/>
    </location>
</feature>
<comment type="similarity">
    <text evidence="1">Belongs to the paxM FAD-dependent monooxygenase family.</text>
</comment>
<protein>
    <submittedName>
        <fullName evidence="7">6-hydroxynicotinate 3-monooxygenase</fullName>
    </submittedName>
</protein>
<dbReference type="FunFam" id="3.50.50.60:FF:000115">
    <property type="entry name" value="Salicylate hydroxylase, putative"/>
    <property type="match status" value="1"/>
</dbReference>
<evidence type="ECO:0000256" key="5">
    <source>
        <dbReference type="ARBA" id="ARBA00023033"/>
    </source>
</evidence>
<evidence type="ECO:0000256" key="1">
    <source>
        <dbReference type="ARBA" id="ARBA00007992"/>
    </source>
</evidence>
<dbReference type="GO" id="GO:0071949">
    <property type="term" value="F:FAD binding"/>
    <property type="evidence" value="ECO:0007669"/>
    <property type="project" value="InterPro"/>
</dbReference>
<dbReference type="Gene3D" id="3.50.50.60">
    <property type="entry name" value="FAD/NAD(P)-binding domain"/>
    <property type="match status" value="1"/>
</dbReference>
<dbReference type="InterPro" id="IPR036188">
    <property type="entry name" value="FAD/NAD-bd_sf"/>
</dbReference>
<name>A0A1Q5T6W8_9EURO</name>
<keyword evidence="8" id="KW-1185">Reference proteome</keyword>
<keyword evidence="3" id="KW-0274">FAD</keyword>
<evidence type="ECO:0000256" key="3">
    <source>
        <dbReference type="ARBA" id="ARBA00022827"/>
    </source>
</evidence>
<dbReference type="AlphaFoldDB" id="A0A1Q5T6W8"/>
<evidence type="ECO:0000313" key="8">
    <source>
        <dbReference type="Proteomes" id="UP000186955"/>
    </source>
</evidence>
<sequence>MGSTSQSEEGLSGCSLKTPSYPSNCLAFLNSPPTVQPSQTAHVRLNIIIVGAGLGGLATAIALASTGHTVTIYEQAAELGEVGAGIQIPSNSTRLLSRLGLDPYLEKYVTEPETISFRRWESGDIIGLTKLIPNFRETFGAPYYVIHRANFHSALHERALDLGVSVRLAARVVKYDSQGGSITLADGTSASADLIVAADGVKSIARREVDGSDRPPFERTGFAAYRATVDVHKMKADPEISWLLDRPSLNIWIGNQRHVMTYTIGAGKSFNMVLSHPDNTDPSTWDQSTALSDMKREFQGWDPRLEKIITMIETTIKWPLVSGTPLPRWTTGRLVILGDAAHAMLPYMSQGAAMAVEDGLALSRTLSKLTHLSNLPHALQIFEKVRIPRATKMQEASLLNGKLWHFPDGPLQQARDKAMRPETVGETFAHSPNQWSDPATQMWAYGYDAEGEVERVWKEETQEGKERGSVRSQL</sequence>
<keyword evidence="4" id="KW-0560">Oxidoreductase</keyword>
<dbReference type="OrthoDB" id="420606at2759"/>
<dbReference type="Pfam" id="PF01494">
    <property type="entry name" value="FAD_binding_3"/>
    <property type="match status" value="1"/>
</dbReference>
<dbReference type="GO" id="GO:0004497">
    <property type="term" value="F:monooxygenase activity"/>
    <property type="evidence" value="ECO:0007669"/>
    <property type="project" value="UniProtKB-KW"/>
</dbReference>
<evidence type="ECO:0000256" key="2">
    <source>
        <dbReference type="ARBA" id="ARBA00022630"/>
    </source>
</evidence>
<dbReference type="EMBL" id="MNBE01000701">
    <property type="protein sequence ID" value="OKO95972.1"/>
    <property type="molecule type" value="Genomic_DNA"/>
</dbReference>
<accession>A0A1Q5T6W8</accession>
<evidence type="ECO:0000256" key="4">
    <source>
        <dbReference type="ARBA" id="ARBA00023002"/>
    </source>
</evidence>
<dbReference type="SUPFAM" id="SSF51905">
    <property type="entry name" value="FAD/NAD(P)-binding domain"/>
    <property type="match status" value="1"/>
</dbReference>
<dbReference type="SUPFAM" id="SSF54373">
    <property type="entry name" value="FAD-linked reductases, C-terminal domain"/>
    <property type="match status" value="1"/>
</dbReference>
<dbReference type="PANTHER" id="PTHR13789">
    <property type="entry name" value="MONOOXYGENASE"/>
    <property type="match status" value="1"/>
</dbReference>
<dbReference type="InterPro" id="IPR002938">
    <property type="entry name" value="FAD-bd"/>
</dbReference>
<proteinExistence type="inferred from homology"/>
<keyword evidence="2" id="KW-0285">Flavoprotein</keyword>